<gene>
    <name evidence="1" type="ORF">CEXT_458451</name>
</gene>
<organism evidence="1 2">
    <name type="scientific">Caerostris extrusa</name>
    <name type="common">Bark spider</name>
    <name type="synonym">Caerostris bankana</name>
    <dbReference type="NCBI Taxonomy" id="172846"/>
    <lineage>
        <taxon>Eukaryota</taxon>
        <taxon>Metazoa</taxon>
        <taxon>Ecdysozoa</taxon>
        <taxon>Arthropoda</taxon>
        <taxon>Chelicerata</taxon>
        <taxon>Arachnida</taxon>
        <taxon>Araneae</taxon>
        <taxon>Araneomorphae</taxon>
        <taxon>Entelegynae</taxon>
        <taxon>Araneoidea</taxon>
        <taxon>Araneidae</taxon>
        <taxon>Caerostris</taxon>
    </lineage>
</organism>
<dbReference type="Proteomes" id="UP001054945">
    <property type="component" value="Unassembled WGS sequence"/>
</dbReference>
<dbReference type="EMBL" id="BPLR01007293">
    <property type="protein sequence ID" value="GIY15862.1"/>
    <property type="molecule type" value="Genomic_DNA"/>
</dbReference>
<name>A0AAV4R312_CAEEX</name>
<evidence type="ECO:0000313" key="1">
    <source>
        <dbReference type="EMBL" id="GIY15862.1"/>
    </source>
</evidence>
<comment type="caution">
    <text evidence="1">The sequence shown here is derived from an EMBL/GenBank/DDBJ whole genome shotgun (WGS) entry which is preliminary data.</text>
</comment>
<evidence type="ECO:0000313" key="2">
    <source>
        <dbReference type="Proteomes" id="UP001054945"/>
    </source>
</evidence>
<keyword evidence="2" id="KW-1185">Reference proteome</keyword>
<accession>A0AAV4R312</accession>
<dbReference type="AlphaFoldDB" id="A0AAV4R312"/>
<reference evidence="1 2" key="1">
    <citation type="submission" date="2021-06" db="EMBL/GenBank/DDBJ databases">
        <title>Caerostris extrusa draft genome.</title>
        <authorList>
            <person name="Kono N."/>
            <person name="Arakawa K."/>
        </authorList>
    </citation>
    <scope>NUCLEOTIDE SEQUENCE [LARGE SCALE GENOMIC DNA]</scope>
</reference>
<proteinExistence type="predicted"/>
<sequence length="84" mass="9490">MRDVLTQHSFAPLKLKTVFELLIAALVSNLGAFPGSRSQFAAPISMEPVKRIMLSAPAIPIHFLRSQSWIRVYWPIRNRGISFP</sequence>
<protein>
    <submittedName>
        <fullName evidence="1">Uncharacterized protein</fullName>
    </submittedName>
</protein>